<keyword evidence="10" id="KW-0574">Periplasm</keyword>
<name>A0A5C4NDF5_9RHOB</name>
<comment type="cofactor">
    <cofactor evidence="21">
        <name>heme</name>
        <dbReference type="ChEBI" id="CHEBI:30413"/>
    </cofactor>
    <text evidence="21">Binds 2 heme groups per subunit.</text>
</comment>
<dbReference type="InterPro" id="IPR025710">
    <property type="entry name" value="SoxA"/>
</dbReference>
<sequence length="251" mass="26775">MILRAALLAGGLATAAAAEDRRTGYEMMSPELRAMQDDEMSNPGMLWVAEGAALWEAPEGPAGRSCAGCHGEAAQSMAGVAARYPAWDEASGAPVDLSGRIALCRTRHQGAEALEHESRPLLALAAYVARQSDGRPIAPDPDPRLDPWRETGRVLFTARMGQLNLACANCHDDHAGGRLGAAPIPEAHPTGYPQYRLQWEEMGGLHRRFGNCLTGIRAKPFAAGSPDYVALELYLMSRAAGLPLEAPAVRP</sequence>
<evidence type="ECO:0000256" key="12">
    <source>
        <dbReference type="ARBA" id="ARBA00023004"/>
    </source>
</evidence>
<evidence type="ECO:0000256" key="5">
    <source>
        <dbReference type="ARBA" id="ARBA00022448"/>
    </source>
</evidence>
<dbReference type="Proteomes" id="UP000305709">
    <property type="component" value="Unassembled WGS sequence"/>
</dbReference>
<feature type="binding site" description="axial binding residue" evidence="22">
    <location>
        <position position="104"/>
    </location>
    <ligand>
        <name>heme c</name>
        <dbReference type="ChEBI" id="CHEBI:61717"/>
        <label>1</label>
    </ligand>
    <ligandPart>
        <name>Fe</name>
        <dbReference type="ChEBI" id="CHEBI:18248"/>
    </ligandPart>
</feature>
<keyword evidence="8 22" id="KW-0479">Metal-binding</keyword>
<evidence type="ECO:0000256" key="2">
    <source>
        <dbReference type="ARBA" id="ARBA00011530"/>
    </source>
</evidence>
<evidence type="ECO:0000256" key="13">
    <source>
        <dbReference type="ARBA" id="ARBA00025746"/>
    </source>
</evidence>
<comment type="catalytic activity">
    <reaction evidence="19">
        <text>S-sulfanyl-L-cysteinyl-[SoxY protein] + thiosulfate + 2 Fe(III)-[cytochrome c] = S-(2-sulfodisulfanyl)-L-cysteinyl-[SoxY protein] + 2 Fe(II)-[cytochrome c] + 2 H(+)</text>
        <dbReference type="Rhea" id="RHEA:51224"/>
        <dbReference type="Rhea" id="RHEA-COMP:10350"/>
        <dbReference type="Rhea" id="RHEA-COMP:14399"/>
        <dbReference type="Rhea" id="RHEA-COMP:14689"/>
        <dbReference type="Rhea" id="RHEA-COMP:14690"/>
        <dbReference type="ChEBI" id="CHEBI:15378"/>
        <dbReference type="ChEBI" id="CHEBI:29033"/>
        <dbReference type="ChEBI" id="CHEBI:29034"/>
        <dbReference type="ChEBI" id="CHEBI:33542"/>
        <dbReference type="ChEBI" id="CHEBI:61963"/>
        <dbReference type="ChEBI" id="CHEBI:140664"/>
        <dbReference type="EC" id="2.8.5.2"/>
    </reaction>
</comment>
<keyword evidence="5" id="KW-0813">Transport</keyword>
<evidence type="ECO:0000256" key="9">
    <source>
        <dbReference type="ARBA" id="ARBA00022729"/>
    </source>
</evidence>
<comment type="caution">
    <text evidence="24">The sequence shown here is derived from an EMBL/GenBank/DDBJ whole genome shotgun (WGS) entry which is preliminary data.</text>
</comment>
<gene>
    <name evidence="24" type="primary">soxA</name>
    <name evidence="24" type="ORF">FHG71_12145</name>
</gene>
<evidence type="ECO:0000313" key="25">
    <source>
        <dbReference type="Proteomes" id="UP000305709"/>
    </source>
</evidence>
<keyword evidence="12 22" id="KW-0408">Iron</keyword>
<dbReference type="InterPro" id="IPR009056">
    <property type="entry name" value="Cyt_c-like_dom"/>
</dbReference>
<evidence type="ECO:0000256" key="22">
    <source>
        <dbReference type="PIRSR" id="PIRSR038455-3"/>
    </source>
</evidence>
<evidence type="ECO:0000256" key="11">
    <source>
        <dbReference type="ARBA" id="ARBA00022982"/>
    </source>
</evidence>
<evidence type="ECO:0000259" key="23">
    <source>
        <dbReference type="Pfam" id="PF21342"/>
    </source>
</evidence>
<evidence type="ECO:0000256" key="18">
    <source>
        <dbReference type="ARBA" id="ARBA00048077"/>
    </source>
</evidence>
<evidence type="ECO:0000256" key="15">
    <source>
        <dbReference type="ARBA" id="ARBA00030833"/>
    </source>
</evidence>
<dbReference type="NCBIfam" id="TIGR04484">
    <property type="entry name" value="thiosulf_SoxA"/>
    <property type="match status" value="1"/>
</dbReference>
<dbReference type="AlphaFoldDB" id="A0A5C4NDF5"/>
<evidence type="ECO:0000256" key="10">
    <source>
        <dbReference type="ARBA" id="ARBA00022764"/>
    </source>
</evidence>
<keyword evidence="9" id="KW-0732">Signal</keyword>
<feature type="binding site" description="covalent" evidence="21">
    <location>
        <position position="69"/>
    </location>
    <ligand>
        <name>heme c</name>
        <dbReference type="ChEBI" id="CHEBI:61717"/>
        <label>1</label>
    </ligand>
</feature>
<dbReference type="GO" id="GO:0019417">
    <property type="term" value="P:sulfur oxidation"/>
    <property type="evidence" value="ECO:0007669"/>
    <property type="project" value="InterPro"/>
</dbReference>
<evidence type="ECO:0000256" key="17">
    <source>
        <dbReference type="ARBA" id="ARBA00032318"/>
    </source>
</evidence>
<feature type="binding site" description="axial binding residue" evidence="22">
    <location>
        <position position="171"/>
    </location>
    <ligand>
        <name>heme c</name>
        <dbReference type="ChEBI" id="CHEBI:61717"/>
        <label>2</label>
    </ligand>
    <ligandPart>
        <name>Fe</name>
        <dbReference type="ChEBI" id="CHEBI:18248"/>
    </ligandPart>
</feature>
<comment type="subunit">
    <text evidence="2">Heterodimer of SoxA and SoxX.</text>
</comment>
<evidence type="ECO:0000256" key="14">
    <source>
        <dbReference type="ARBA" id="ARBA00030174"/>
    </source>
</evidence>
<keyword evidence="25" id="KW-1185">Reference proteome</keyword>
<keyword evidence="11" id="KW-0249">Electron transport</keyword>
<evidence type="ECO:0000256" key="4">
    <source>
        <dbReference type="ARBA" id="ARBA00019364"/>
    </source>
</evidence>
<dbReference type="GO" id="GO:0020037">
    <property type="term" value="F:heme binding"/>
    <property type="evidence" value="ECO:0007669"/>
    <property type="project" value="InterPro"/>
</dbReference>
<comment type="similarity">
    <text evidence="13">Belongs to the SoxA family.</text>
</comment>
<dbReference type="GO" id="GO:0009055">
    <property type="term" value="F:electron transfer activity"/>
    <property type="evidence" value="ECO:0007669"/>
    <property type="project" value="InterPro"/>
</dbReference>
<accession>A0A5C4NDF5</accession>
<dbReference type="Gene3D" id="1.10.760.10">
    <property type="entry name" value="Cytochrome c-like domain"/>
    <property type="match status" value="2"/>
</dbReference>
<evidence type="ECO:0000256" key="8">
    <source>
        <dbReference type="ARBA" id="ARBA00022723"/>
    </source>
</evidence>
<feature type="binding site" description="covalent" evidence="21">
    <location>
        <position position="66"/>
    </location>
    <ligand>
        <name>heme c</name>
        <dbReference type="ChEBI" id="CHEBI:61717"/>
        <label>1</label>
    </ligand>
</feature>
<evidence type="ECO:0000256" key="3">
    <source>
        <dbReference type="ARBA" id="ARBA00012408"/>
    </source>
</evidence>
<evidence type="ECO:0000256" key="20">
    <source>
        <dbReference type="PIRSR" id="PIRSR038455-1"/>
    </source>
</evidence>
<reference evidence="24 25" key="1">
    <citation type="submission" date="2019-06" db="EMBL/GenBank/DDBJ databases">
        <authorList>
            <person name="Jiang L."/>
        </authorList>
    </citation>
    <scope>NUCLEOTIDE SEQUENCE [LARGE SCALE GENOMIC DNA]</scope>
    <source>
        <strain evidence="24 25">YIM 48858</strain>
    </source>
</reference>
<dbReference type="Pfam" id="PF21342">
    <property type="entry name" value="SoxA-TsdA_cyt-c"/>
    <property type="match status" value="1"/>
</dbReference>
<keyword evidence="7" id="KW-0808">Transferase</keyword>
<keyword evidence="6 21" id="KW-0349">Heme</keyword>
<evidence type="ECO:0000256" key="7">
    <source>
        <dbReference type="ARBA" id="ARBA00022679"/>
    </source>
</evidence>
<feature type="binding site" description="axial binding residue" evidence="22">
    <location>
        <position position="212"/>
    </location>
    <ligand>
        <name>heme c</name>
        <dbReference type="ChEBI" id="CHEBI:61717"/>
        <label>2</label>
    </ligand>
    <ligandPart>
        <name>Fe</name>
        <dbReference type="ChEBI" id="CHEBI:18248"/>
    </ligandPart>
</feature>
<dbReference type="GO" id="GO:0070069">
    <property type="term" value="C:cytochrome complex"/>
    <property type="evidence" value="ECO:0007669"/>
    <property type="project" value="InterPro"/>
</dbReference>
<dbReference type="GO" id="GO:0042597">
    <property type="term" value="C:periplasmic space"/>
    <property type="evidence" value="ECO:0007669"/>
    <property type="project" value="UniProtKB-SubCell"/>
</dbReference>
<evidence type="ECO:0000256" key="21">
    <source>
        <dbReference type="PIRSR" id="PIRSR038455-2"/>
    </source>
</evidence>
<feature type="binding site" description="covalent" evidence="21">
    <location>
        <position position="170"/>
    </location>
    <ligand>
        <name>heme c</name>
        <dbReference type="ChEBI" id="CHEBI:61717"/>
        <label>2</label>
    </ligand>
</feature>
<dbReference type="EC" id="2.8.5.2" evidence="3"/>
<comment type="catalytic activity">
    <reaction evidence="18">
        <text>L-cysteinyl-[SoxY protein] + thiosulfate + 2 Fe(III)-[cytochrome c] = S-sulfosulfanyl-L-cysteinyl-[SoxY protein] + 2 Fe(II)-[cytochrome c] + 2 H(+)</text>
        <dbReference type="Rhea" id="RHEA:56720"/>
        <dbReference type="Rhea" id="RHEA-COMP:10350"/>
        <dbReference type="Rhea" id="RHEA-COMP:14328"/>
        <dbReference type="Rhea" id="RHEA-COMP:14399"/>
        <dbReference type="Rhea" id="RHEA-COMP:14691"/>
        <dbReference type="ChEBI" id="CHEBI:15378"/>
        <dbReference type="ChEBI" id="CHEBI:29033"/>
        <dbReference type="ChEBI" id="CHEBI:29034"/>
        <dbReference type="ChEBI" id="CHEBI:29950"/>
        <dbReference type="ChEBI" id="CHEBI:33542"/>
        <dbReference type="ChEBI" id="CHEBI:139321"/>
        <dbReference type="EC" id="2.8.5.2"/>
    </reaction>
</comment>
<dbReference type="SUPFAM" id="SSF46626">
    <property type="entry name" value="Cytochrome c"/>
    <property type="match status" value="2"/>
</dbReference>
<feature type="active site" description="Cysteine persulfide intermediate" evidence="20">
    <location>
        <position position="212"/>
    </location>
</feature>
<protein>
    <recommendedName>
        <fullName evidence="4">L-cysteine S-thiosulfotransferase subunit SoxA</fullName>
        <ecNumber evidence="3">2.8.5.2</ecNumber>
    </recommendedName>
    <alternativeName>
        <fullName evidence="16">Protein SoxA</fullName>
    </alternativeName>
    <alternativeName>
        <fullName evidence="17">SoxAX cytochrome complex subunit A</fullName>
    </alternativeName>
    <alternativeName>
        <fullName evidence="15">Sulfur oxidizing protein A</fullName>
    </alternativeName>
    <alternativeName>
        <fullName evidence="14">Thiosulfate-oxidizing multienzyme system protein SoxA</fullName>
    </alternativeName>
</protein>
<evidence type="ECO:0000313" key="24">
    <source>
        <dbReference type="EMBL" id="TNC71338.1"/>
    </source>
</evidence>
<organism evidence="24 25">
    <name type="scientific">Rubellimicrobium roseum</name>
    <dbReference type="NCBI Taxonomy" id="687525"/>
    <lineage>
        <taxon>Bacteria</taxon>
        <taxon>Pseudomonadati</taxon>
        <taxon>Pseudomonadota</taxon>
        <taxon>Alphaproteobacteria</taxon>
        <taxon>Rhodobacterales</taxon>
        <taxon>Roseobacteraceae</taxon>
        <taxon>Rubellimicrobium</taxon>
    </lineage>
</organism>
<comment type="subcellular location">
    <subcellularLocation>
        <location evidence="1">Periplasm</location>
    </subcellularLocation>
</comment>
<dbReference type="RefSeq" id="WP_139081952.1">
    <property type="nucleotide sequence ID" value="NZ_VDFV01000015.1"/>
</dbReference>
<dbReference type="GO" id="GO:0016740">
    <property type="term" value="F:transferase activity"/>
    <property type="evidence" value="ECO:0007669"/>
    <property type="project" value="UniProtKB-KW"/>
</dbReference>
<evidence type="ECO:0000256" key="6">
    <source>
        <dbReference type="ARBA" id="ARBA00022617"/>
    </source>
</evidence>
<dbReference type="OrthoDB" id="7916986at2"/>
<dbReference type="EMBL" id="VDFV01000015">
    <property type="protein sequence ID" value="TNC71338.1"/>
    <property type="molecule type" value="Genomic_DNA"/>
</dbReference>
<dbReference type="GO" id="GO:0016669">
    <property type="term" value="F:oxidoreductase activity, acting on a sulfur group of donors, cytochrome as acceptor"/>
    <property type="evidence" value="ECO:0007669"/>
    <property type="project" value="InterPro"/>
</dbReference>
<evidence type="ECO:0000256" key="19">
    <source>
        <dbReference type="ARBA" id="ARBA00048423"/>
    </source>
</evidence>
<feature type="binding site" evidence="21">
    <location>
        <position position="208"/>
    </location>
    <ligand>
        <name>substrate</name>
    </ligand>
</feature>
<proteinExistence type="inferred from homology"/>
<evidence type="ECO:0000256" key="1">
    <source>
        <dbReference type="ARBA" id="ARBA00004418"/>
    </source>
</evidence>
<dbReference type="InterPro" id="IPR036909">
    <property type="entry name" value="Cyt_c-like_dom_sf"/>
</dbReference>
<evidence type="ECO:0000256" key="16">
    <source>
        <dbReference type="ARBA" id="ARBA00032236"/>
    </source>
</evidence>
<dbReference type="GO" id="GO:0046872">
    <property type="term" value="F:metal ion binding"/>
    <property type="evidence" value="ECO:0007669"/>
    <property type="project" value="UniProtKB-KW"/>
</dbReference>
<dbReference type="PIRSF" id="PIRSF038455">
    <property type="entry name" value="SoxA"/>
    <property type="match status" value="1"/>
</dbReference>
<feature type="binding site" description="covalent" evidence="21">
    <location>
        <position position="167"/>
    </location>
    <ligand>
        <name>heme c</name>
        <dbReference type="ChEBI" id="CHEBI:61717"/>
        <label>2</label>
    </ligand>
</feature>
<feature type="domain" description="Cytochrome c" evidence="23">
    <location>
        <begin position="50"/>
        <end position="137"/>
    </location>
</feature>
<feature type="binding site" description="axial binding residue" evidence="22">
    <location>
        <position position="70"/>
    </location>
    <ligand>
        <name>heme c</name>
        <dbReference type="ChEBI" id="CHEBI:61717"/>
        <label>1</label>
    </ligand>
    <ligandPart>
        <name>Fe</name>
        <dbReference type="ChEBI" id="CHEBI:18248"/>
    </ligandPart>
</feature>